<reference evidence="6" key="1">
    <citation type="submission" date="2021-01" db="EMBL/GenBank/DDBJ databases">
        <authorList>
            <person name="Corre E."/>
            <person name="Pelletier E."/>
            <person name="Niang G."/>
            <person name="Scheremetjew M."/>
            <person name="Finn R."/>
            <person name="Kale V."/>
            <person name="Holt S."/>
            <person name="Cochrane G."/>
            <person name="Meng A."/>
            <person name="Brown T."/>
            <person name="Cohen L."/>
        </authorList>
    </citation>
    <scope>NUCLEOTIDE SEQUENCE</scope>
    <source>
        <strain evidence="6">WS</strain>
    </source>
</reference>
<evidence type="ECO:0000256" key="3">
    <source>
        <dbReference type="ARBA" id="ARBA00022989"/>
    </source>
</evidence>
<feature type="region of interest" description="Disordered" evidence="5">
    <location>
        <begin position="957"/>
        <end position="999"/>
    </location>
</feature>
<dbReference type="GO" id="GO:0007031">
    <property type="term" value="P:peroxisome organization"/>
    <property type="evidence" value="ECO:0007669"/>
    <property type="project" value="TreeGrafter"/>
</dbReference>
<protein>
    <submittedName>
        <fullName evidence="6">Uncharacterized protein</fullName>
    </submittedName>
</protein>
<dbReference type="EMBL" id="HBGD01004935">
    <property type="protein sequence ID" value="CAD9080856.1"/>
    <property type="molecule type" value="Transcribed_RNA"/>
</dbReference>
<dbReference type="GO" id="GO:0005324">
    <property type="term" value="F:long-chain fatty acid transmembrane transporter activity"/>
    <property type="evidence" value="ECO:0007669"/>
    <property type="project" value="TreeGrafter"/>
</dbReference>
<feature type="compositionally biased region" description="Basic and acidic residues" evidence="5">
    <location>
        <begin position="974"/>
        <end position="991"/>
    </location>
</feature>
<evidence type="ECO:0000256" key="1">
    <source>
        <dbReference type="ARBA" id="ARBA00022448"/>
    </source>
</evidence>
<keyword evidence="3" id="KW-1133">Transmembrane helix</keyword>
<dbReference type="AlphaFoldDB" id="A0A7S1KPD6"/>
<sequence>MPSTSIASISLSLPADLPSPHSSSTSSVNVNHNNNKRRRQRPSHERQRDNGNQHYYHHRHHHDSTLDRTAVASNPTTHCAASSNHTSLAQSKLHQYQSQILFLSNLLCLSSKYSSKLFEAIHSPSSGQSYYEKLIILELERVLRQVRINNDGISAGRGDHSSMYFQCHTTDHDVDVPGLNDSNVSLQQNRKSSRAFGWSVLRDYVMLWFDTWRDSRSTQQDDSKHASQNTPQKRDTPQRRMHNSPVKNTKRIRMSQTPVNVAHLHQMRMRQMLDSPNMIEPSPSQFPTTPIFQHDPGLEMSPTPQNDHHHFVPFDQTPNHAQTNIHNRSSQHSSHTHPSSQPSISSRSYWKLVTMPLLLHTALALIQIYCSIRLSAKSAKLTRHLMDHRFRSFLWNVADSAMLSTFVSVVASTKESLRLRMTTEILLHSVRKSCVDIFHYELQKAWARKYVQLFCSGLENILGMSCYSIALARLTGIATPSLLVSYVVLQKIFLRFFRPQAVYNHLHCRLHDVFMRFADFLWKDEHTDVKFYETTKRAHPRNSREQVLRMFTEFCSIQSKLYRLDLVYRDIFGGFLQRNMPLIVSWTYTAVLVSLGNMKFMTYAELASLFRFMGALISHQIRSTNNVASLTQQHDNLHRLGSMVTAWQHTYAHPQSALVSNNQTVALHNGTSTVHDLSLSTISLALITPTKNYDTVIEAIRCASAGPVPNLHSSLSFTPQNNARANSSGVLQLDAQRLSLTSNLQQSAEWIIDYCIRTDMNVLITGRKCPIYEELLHRIVWVAHHEGITYSILRKSALHFHPATTVRSFLCLNNQHLIENPLSDSEIDRLLINTGLADVVEMSKHDFNLPFSLWNSPNRATLSLRQLQKLCLARILFCRPTFCVLDVDSVEALSRKEWNNFKKSFLKRNIVVVRFSRFETDDIFTSPPKQNIEKNNLSKRDTLWCSVTLYDHGLLSEMPQMGDVPSPPRPAPRSAREGRQLSPSERQERSVSRRRSKSLHTDVVTESTFCLEMDEELIREINYDCSP</sequence>
<gene>
    <name evidence="6" type="ORF">PCOS0759_LOCUS4096</name>
</gene>
<evidence type="ECO:0000313" key="6">
    <source>
        <dbReference type="EMBL" id="CAD9080856.1"/>
    </source>
</evidence>
<dbReference type="GO" id="GO:0015910">
    <property type="term" value="P:long-chain fatty acid import into peroxisome"/>
    <property type="evidence" value="ECO:0007669"/>
    <property type="project" value="TreeGrafter"/>
</dbReference>
<dbReference type="PANTHER" id="PTHR11384:SF59">
    <property type="entry name" value="LYSOSOMAL COBALAMIN TRANSPORTER ABCD4"/>
    <property type="match status" value="1"/>
</dbReference>
<organism evidence="6">
    <name type="scientific">Percolomonas cosmopolitus</name>
    <dbReference type="NCBI Taxonomy" id="63605"/>
    <lineage>
        <taxon>Eukaryota</taxon>
        <taxon>Discoba</taxon>
        <taxon>Heterolobosea</taxon>
        <taxon>Tetramitia</taxon>
        <taxon>Eutetramitia</taxon>
        <taxon>Percolomonadidae</taxon>
        <taxon>Percolomonas</taxon>
    </lineage>
</organism>
<feature type="compositionally biased region" description="Basic and acidic residues" evidence="5">
    <location>
        <begin position="42"/>
        <end position="51"/>
    </location>
</feature>
<dbReference type="GO" id="GO:0005524">
    <property type="term" value="F:ATP binding"/>
    <property type="evidence" value="ECO:0007669"/>
    <property type="project" value="TreeGrafter"/>
</dbReference>
<dbReference type="GO" id="GO:0005778">
    <property type="term" value="C:peroxisomal membrane"/>
    <property type="evidence" value="ECO:0007669"/>
    <property type="project" value="TreeGrafter"/>
</dbReference>
<feature type="compositionally biased region" description="Polar residues" evidence="5">
    <location>
        <begin position="71"/>
        <end position="82"/>
    </location>
</feature>
<dbReference type="PANTHER" id="PTHR11384">
    <property type="entry name" value="ATP-BINDING CASSETTE, SUB-FAMILY D MEMBER"/>
    <property type="match status" value="1"/>
</dbReference>
<feature type="compositionally biased region" description="Polar residues" evidence="5">
    <location>
        <begin position="316"/>
        <end position="327"/>
    </location>
</feature>
<proteinExistence type="predicted"/>
<name>A0A7S1KPD6_9EUKA</name>
<evidence type="ECO:0000256" key="4">
    <source>
        <dbReference type="ARBA" id="ARBA00023136"/>
    </source>
</evidence>
<dbReference type="GO" id="GO:0042760">
    <property type="term" value="P:very long-chain fatty acid catabolic process"/>
    <property type="evidence" value="ECO:0007669"/>
    <property type="project" value="TreeGrafter"/>
</dbReference>
<feature type="region of interest" description="Disordered" evidence="5">
    <location>
        <begin position="217"/>
        <end position="256"/>
    </location>
</feature>
<keyword evidence="4" id="KW-0472">Membrane</keyword>
<accession>A0A7S1KPD6</accession>
<evidence type="ECO:0000256" key="2">
    <source>
        <dbReference type="ARBA" id="ARBA00022692"/>
    </source>
</evidence>
<keyword evidence="2" id="KW-0812">Transmembrane</keyword>
<feature type="compositionally biased region" description="Polar residues" evidence="5">
    <location>
        <begin position="1"/>
        <end position="11"/>
    </location>
</feature>
<dbReference type="GO" id="GO:0006635">
    <property type="term" value="P:fatty acid beta-oxidation"/>
    <property type="evidence" value="ECO:0007669"/>
    <property type="project" value="TreeGrafter"/>
</dbReference>
<feature type="compositionally biased region" description="Low complexity" evidence="5">
    <location>
        <begin position="328"/>
        <end position="342"/>
    </location>
</feature>
<feature type="region of interest" description="Disordered" evidence="5">
    <location>
        <begin position="303"/>
        <end position="342"/>
    </location>
</feature>
<dbReference type="GO" id="GO:0042626">
    <property type="term" value="F:ATPase-coupled transmembrane transporter activity"/>
    <property type="evidence" value="ECO:0007669"/>
    <property type="project" value="TreeGrafter"/>
</dbReference>
<feature type="compositionally biased region" description="Low complexity" evidence="5">
    <location>
        <begin position="18"/>
        <end position="33"/>
    </location>
</feature>
<evidence type="ECO:0000256" key="5">
    <source>
        <dbReference type="SAM" id="MobiDB-lite"/>
    </source>
</evidence>
<feature type="region of interest" description="Disordered" evidence="5">
    <location>
        <begin position="1"/>
        <end position="82"/>
    </location>
</feature>
<keyword evidence="1" id="KW-0813">Transport</keyword>
<dbReference type="InterPro" id="IPR050835">
    <property type="entry name" value="ABC_transporter_sub-D"/>
</dbReference>